<proteinExistence type="predicted"/>
<evidence type="ECO:0000313" key="2">
    <source>
        <dbReference type="Proteomes" id="UP000199236"/>
    </source>
</evidence>
<gene>
    <name evidence="1" type="ORF">SAMN04488056_11485</name>
</gene>
<organism evidence="1 2">
    <name type="scientific">Cohaesibacter marisflavi</name>
    <dbReference type="NCBI Taxonomy" id="655353"/>
    <lineage>
        <taxon>Bacteria</taxon>
        <taxon>Pseudomonadati</taxon>
        <taxon>Pseudomonadota</taxon>
        <taxon>Alphaproteobacteria</taxon>
        <taxon>Hyphomicrobiales</taxon>
        <taxon>Cohaesibacteraceae</taxon>
    </lineage>
</organism>
<reference evidence="1 2" key="1">
    <citation type="submission" date="2016-10" db="EMBL/GenBank/DDBJ databases">
        <authorList>
            <person name="de Groot N.N."/>
        </authorList>
    </citation>
    <scope>NUCLEOTIDE SEQUENCE [LARGE SCALE GENOMIC DNA]</scope>
    <source>
        <strain evidence="1 2">CGMCC 1.9157</strain>
    </source>
</reference>
<dbReference type="RefSeq" id="WP_090075077.1">
    <property type="nucleotide sequence ID" value="NZ_FOVR01000014.1"/>
</dbReference>
<dbReference type="OrthoDB" id="9819821at2"/>
<dbReference type="STRING" id="655353.SAMN04488056_11485"/>
<evidence type="ECO:0000313" key="1">
    <source>
        <dbReference type="EMBL" id="SFO86300.1"/>
    </source>
</evidence>
<sequence length="333" mass="38108">MNEAPASTLTVGDAFFSFSEIDRKVKAGLLQGQGIDDSSLLAGREERLEWLWQWSFWLDRERDPLQAVPDALDADSILRDLFDYSAKQEGNRQSWVQVGDMPLLPRWAAFVAGQTWLPRRLRASQGRRIHAHRQVMAQWLDGEQDRWEGMRAVASDEQQTEGPYEAYLGHLRRQIEAGRFSLEVKTAFQALLQRICPLIELVELKSADSDNLILMLKVADKYGQFSKPRHQPSDALDRLDRVRGDAVAEQRLKEVGYRVAILVSEMLQIMHCRRNQVAMAFIMTHHGASKPVFAITFKAPLLLTYRSFILSAIGRRFIPDLPVCKTLKLHELL</sequence>
<dbReference type="EMBL" id="FOVR01000014">
    <property type="protein sequence ID" value="SFO86300.1"/>
    <property type="molecule type" value="Genomic_DNA"/>
</dbReference>
<dbReference type="Proteomes" id="UP000199236">
    <property type="component" value="Unassembled WGS sequence"/>
</dbReference>
<name>A0A1I5KMM4_9HYPH</name>
<accession>A0A1I5KMM4</accession>
<dbReference type="AlphaFoldDB" id="A0A1I5KMM4"/>
<protein>
    <submittedName>
        <fullName evidence="1">Uncharacterized protein</fullName>
    </submittedName>
</protein>
<keyword evidence="2" id="KW-1185">Reference proteome</keyword>